<name>X1P7F4_9ZZZZ</name>
<dbReference type="AlphaFoldDB" id="X1P7F4"/>
<sequence length="262" mass="31312">GKWLEANKSRMTAPAGIGIENYNWWLKNVHLFPYTWEECQLIVEHEYSRIITFLKLEEQRNRKLPPLVVADTAEEYYRRLDEALNYVVEFLRDEEILTVPDWLDPADYSDPNDTTRSLPTNPSIDHKAREREMLPGETHEFIGHLFDEQRLERDNRPIRRVRRLYNMDWIRSEGWAAGLEELLMQAGVLDNRPRRGREIEYLMNASHMSLSLPDFKMHSNEITFDEARRLCAEIMPYGWSHEDEPMVWYEQQSNLRFPAFHT</sequence>
<evidence type="ECO:0000313" key="1">
    <source>
        <dbReference type="EMBL" id="GAI34945.1"/>
    </source>
</evidence>
<gene>
    <name evidence="1" type="ORF">S06H3_43852</name>
</gene>
<protein>
    <submittedName>
        <fullName evidence="1">Uncharacterized protein</fullName>
    </submittedName>
</protein>
<feature type="non-terminal residue" evidence="1">
    <location>
        <position position="1"/>
    </location>
</feature>
<organism evidence="1">
    <name type="scientific">marine sediment metagenome</name>
    <dbReference type="NCBI Taxonomy" id="412755"/>
    <lineage>
        <taxon>unclassified sequences</taxon>
        <taxon>metagenomes</taxon>
        <taxon>ecological metagenomes</taxon>
    </lineage>
</organism>
<dbReference type="EMBL" id="BARV01027229">
    <property type="protein sequence ID" value="GAI34945.1"/>
    <property type="molecule type" value="Genomic_DNA"/>
</dbReference>
<proteinExistence type="predicted"/>
<accession>X1P7F4</accession>
<comment type="caution">
    <text evidence="1">The sequence shown here is derived from an EMBL/GenBank/DDBJ whole genome shotgun (WGS) entry which is preliminary data.</text>
</comment>
<reference evidence="1" key="1">
    <citation type="journal article" date="2014" name="Front. Microbiol.">
        <title>High frequency of phylogenetically diverse reductive dehalogenase-homologous genes in deep subseafloor sedimentary metagenomes.</title>
        <authorList>
            <person name="Kawai M."/>
            <person name="Futagami T."/>
            <person name="Toyoda A."/>
            <person name="Takaki Y."/>
            <person name="Nishi S."/>
            <person name="Hori S."/>
            <person name="Arai W."/>
            <person name="Tsubouchi T."/>
            <person name="Morono Y."/>
            <person name="Uchiyama I."/>
            <person name="Ito T."/>
            <person name="Fujiyama A."/>
            <person name="Inagaki F."/>
            <person name="Takami H."/>
        </authorList>
    </citation>
    <scope>NUCLEOTIDE SEQUENCE</scope>
    <source>
        <strain evidence="1">Expedition CK06-06</strain>
    </source>
</reference>
<feature type="non-terminal residue" evidence="1">
    <location>
        <position position="262"/>
    </location>
</feature>